<proteinExistence type="predicted"/>
<gene>
    <name evidence="1" type="ORF">SAMN05444359_11057</name>
</gene>
<dbReference type="InParanoid" id="A0A1H9G750"/>
<reference evidence="2" key="1">
    <citation type="submission" date="2016-10" db="EMBL/GenBank/DDBJ databases">
        <authorList>
            <person name="Varghese N."/>
            <person name="Submissions S."/>
        </authorList>
    </citation>
    <scope>NUCLEOTIDE SEQUENCE [LARGE SCALE GENOMIC DNA]</scope>
    <source>
        <strain evidence="2">DSM 24740</strain>
    </source>
</reference>
<dbReference type="EMBL" id="FOFB01000010">
    <property type="protein sequence ID" value="SEQ45608.1"/>
    <property type="molecule type" value="Genomic_DNA"/>
</dbReference>
<accession>A0A1H9G750</accession>
<dbReference type="Proteomes" id="UP000199021">
    <property type="component" value="Unassembled WGS sequence"/>
</dbReference>
<keyword evidence="2" id="KW-1185">Reference proteome</keyword>
<evidence type="ECO:0000313" key="1">
    <source>
        <dbReference type="EMBL" id="SEQ45608.1"/>
    </source>
</evidence>
<name>A0A1H9G750_9BACT</name>
<sequence>MLRLLFLFGLCCTTLYGQGDVFFQEDFYEGVCPYDSSQTGFYPRSYAFFITLDNTYDGVVDSSWCPVFSYEEGRPSRYRLELEDFDFNRKLFIRVLFTDPVAQPIRPSADYYLELDLWSEALGLNPDSLCSHRILRYAAVANSGDTIARSFTFDLPDTYVEEAVDRCFFTENFESQWVTELGLSLCMQREGDMPWLSTYGFSMYNEEYLLSEEVTDITFPLSSLRDSVYIDDLWNIVTTVPSEEPGFLASYFLPQYNDRLPGPTAIRYTDVGIEGNPDTVVKMFIRQDRELSLQFPPFTGLRGAPVTGTDNLRHQLTLSYPEYYFASCFSFIVERPAPVSTFFEFGSDSLHFDGPEGCIYLDRKAGIILRPDSDLHYGSSGQGMLAVEPESKIIVGAGSSFNIGSTFRILNRPEEQVAHIYLEEGSVLSFGEHARAELKFPEEPGFIDVYNNGGAVNFGPLTPAEQAFFRFIYPESDVEQRVVQDILAFPNPVKAGDRVGIQLPDAEMGERADYRLLSSTGQELLTGQVSLDSSPLIQLPAKLAVGVYWLLVDSSDRRYQRRLLVH</sequence>
<dbReference type="AlphaFoldDB" id="A0A1H9G750"/>
<organism evidence="1 2">
    <name type="scientific">Neolewinella agarilytica</name>
    <dbReference type="NCBI Taxonomy" id="478744"/>
    <lineage>
        <taxon>Bacteria</taxon>
        <taxon>Pseudomonadati</taxon>
        <taxon>Bacteroidota</taxon>
        <taxon>Saprospiria</taxon>
        <taxon>Saprospirales</taxon>
        <taxon>Lewinellaceae</taxon>
        <taxon>Neolewinella</taxon>
    </lineage>
</organism>
<protein>
    <submittedName>
        <fullName evidence="1">Uncharacterized protein</fullName>
    </submittedName>
</protein>
<evidence type="ECO:0000313" key="2">
    <source>
        <dbReference type="Proteomes" id="UP000199021"/>
    </source>
</evidence>